<dbReference type="STRING" id="649747.HMPREF0083_03117"/>
<dbReference type="HOGENOM" id="CLU_3094977_0_0_9"/>
<evidence type="ECO:0000313" key="1">
    <source>
        <dbReference type="EMBL" id="ERI08835.1"/>
    </source>
</evidence>
<gene>
    <name evidence="1" type="ORF">HMPREF0083_03117</name>
</gene>
<proteinExistence type="predicted"/>
<protein>
    <submittedName>
        <fullName evidence="1">Uncharacterized protein</fullName>
    </submittedName>
</protein>
<keyword evidence="2" id="KW-1185">Reference proteome</keyword>
<reference evidence="1 2" key="1">
    <citation type="submission" date="2013-08" db="EMBL/GenBank/DDBJ databases">
        <authorList>
            <person name="Weinstock G."/>
            <person name="Sodergren E."/>
            <person name="Wylie T."/>
            <person name="Fulton L."/>
            <person name="Fulton R."/>
            <person name="Fronick C."/>
            <person name="O'Laughlin M."/>
            <person name="Godfrey J."/>
            <person name="Miner T."/>
            <person name="Herter B."/>
            <person name="Appelbaum E."/>
            <person name="Cordes M."/>
            <person name="Lek S."/>
            <person name="Wollam A."/>
            <person name="Pepin K.H."/>
            <person name="Palsikar V.B."/>
            <person name="Mitreva M."/>
            <person name="Wilson R.K."/>
        </authorList>
    </citation>
    <scope>NUCLEOTIDE SEQUENCE [LARGE SCALE GENOMIC DNA]</scope>
    <source>
        <strain evidence="1 2">ATCC 12856</strain>
    </source>
</reference>
<accession>U1X1J7</accession>
<organism evidence="1 2">
    <name type="scientific">Aneurinibacillus aneurinilyticus ATCC 12856</name>
    <dbReference type="NCBI Taxonomy" id="649747"/>
    <lineage>
        <taxon>Bacteria</taxon>
        <taxon>Bacillati</taxon>
        <taxon>Bacillota</taxon>
        <taxon>Bacilli</taxon>
        <taxon>Bacillales</taxon>
        <taxon>Paenibacillaceae</taxon>
        <taxon>Aneurinibacillus group</taxon>
        <taxon>Aneurinibacillus</taxon>
    </lineage>
</organism>
<evidence type="ECO:0000313" key="2">
    <source>
        <dbReference type="Proteomes" id="UP000016511"/>
    </source>
</evidence>
<dbReference type="Gene3D" id="3.50.50.60">
    <property type="entry name" value="FAD/NAD(P)-binding domain"/>
    <property type="match status" value="1"/>
</dbReference>
<dbReference type="EMBL" id="AWSJ01000189">
    <property type="protein sequence ID" value="ERI08835.1"/>
    <property type="molecule type" value="Genomic_DNA"/>
</dbReference>
<dbReference type="InterPro" id="IPR036188">
    <property type="entry name" value="FAD/NAD-bd_sf"/>
</dbReference>
<dbReference type="AlphaFoldDB" id="U1X1J7"/>
<dbReference type="Proteomes" id="UP000016511">
    <property type="component" value="Unassembled WGS sequence"/>
</dbReference>
<comment type="caution">
    <text evidence="1">The sequence shown here is derived from an EMBL/GenBank/DDBJ whole genome shotgun (WGS) entry which is preliminary data.</text>
</comment>
<name>U1X1J7_ANEAE</name>
<sequence>MNNHYDVIVIAAGFSGHRFKFASALGEELSNILVHGRSNLDLSRFSLRCFA</sequence>